<organism evidence="1 2">
    <name type="scientific">Nocardia donostiensis</name>
    <dbReference type="NCBI Taxonomy" id="1538463"/>
    <lineage>
        <taxon>Bacteria</taxon>
        <taxon>Bacillati</taxon>
        <taxon>Actinomycetota</taxon>
        <taxon>Actinomycetes</taxon>
        <taxon>Mycobacteriales</taxon>
        <taxon>Nocardiaceae</taxon>
        <taxon>Nocardia</taxon>
    </lineage>
</organism>
<dbReference type="AlphaFoldDB" id="A0A1W0B355"/>
<dbReference type="OrthoDB" id="4502104at2"/>
<sequence>MHRDTNTVVIHHVVVCDADVAHEARHWTGGTRGPVVDDTDQLEAADLTAFVTEAVKIGAHALSATGQAQEARALEQMMRDLGDKAAQSSTAAAKAAEQSAQNAAKTVSDAAAEAKKVILEAEANGRRTFIDTVTAAKEDMANELRRLFGGDSPELLDRIGPLLDRFSADLDAKVKTGTAELISTAAKQFDMSDESSPMAKHATELHRRQQQLAEHIDRQHVELTSKFDELTRELQIRAAKQSVATVTPLKGNTYADPLHALLTELATGLGDEYIDTSGVTGQVANSRKGDGVLRIAGGSANVVVEMSDSSRKDWNAYLDEAERNRDAQAALGLVRTRQQNAGHAIRVFGSRRIVLVFDPAADDLDLLRTVVLLLRTGALAAISRSDDEQIMTAEEKIHEALQQLNGIDKIKKSATQIHKQAQSIENECNAVSTGIERLLTAALTALGVVASEKSMAATGAA</sequence>
<evidence type="ECO:0000313" key="2">
    <source>
        <dbReference type="Proteomes" id="UP000188836"/>
    </source>
</evidence>
<evidence type="ECO:0000313" key="1">
    <source>
        <dbReference type="EMBL" id="ONM47358.1"/>
    </source>
</evidence>
<reference evidence="1 2" key="1">
    <citation type="journal article" date="2016" name="Antonie Van Leeuwenhoek">
        <title>Nocardia donostiensis sp. nov., isolated from human respiratory specimens.</title>
        <authorList>
            <person name="Ercibengoa M."/>
            <person name="Bell M."/>
            <person name="Marimon J.M."/>
            <person name="Humrighouse B."/>
            <person name="Klenk H.P."/>
            <person name="Potter G."/>
            <person name="Perez-Trallero E."/>
        </authorList>
    </citation>
    <scope>NUCLEOTIDE SEQUENCE [LARGE SCALE GENOMIC DNA]</scope>
    <source>
        <strain evidence="1 2">X1655</strain>
    </source>
</reference>
<keyword evidence="2" id="KW-1185">Reference proteome</keyword>
<protein>
    <submittedName>
        <fullName evidence="1">Fis family transcriptional regulator</fullName>
    </submittedName>
</protein>
<proteinExistence type="predicted"/>
<gene>
    <name evidence="1" type="ORF">B0T46_18675</name>
</gene>
<dbReference type="Proteomes" id="UP000188836">
    <property type="component" value="Unassembled WGS sequence"/>
</dbReference>
<dbReference type="EMBL" id="MUMY01000016">
    <property type="protein sequence ID" value="ONM47358.1"/>
    <property type="molecule type" value="Genomic_DNA"/>
</dbReference>
<comment type="caution">
    <text evidence="1">The sequence shown here is derived from an EMBL/GenBank/DDBJ whole genome shotgun (WGS) entry which is preliminary data.</text>
</comment>
<name>A0A1W0B355_9NOCA</name>
<accession>A0A1W0B355</accession>